<accession>A0A8J2RWL6</accession>
<evidence type="ECO:0000313" key="3">
    <source>
        <dbReference type="EMBL" id="CAH0107934.1"/>
    </source>
</evidence>
<feature type="signal peptide" evidence="1">
    <location>
        <begin position="1"/>
        <end position="23"/>
    </location>
</feature>
<keyword evidence="1" id="KW-0732">Signal</keyword>
<sequence length="480" mass="53784">MVLLRQLITFSVAVCFSTHIISAAFSNDSQVIHDRSSRQRFFASEPTSPYYTNFNTFRPYWYNRPPYTDTLEDVRIIDPLEGRSRLPLQLEDGRNDVLSGRFFKRPSHRGQPTGNSNGNRYFSKMRNVNPLSNFMPCISTNAEEMGICLLAPVCTYYGGRSTGGDCRMGLTCCVNEITSCGPLITFNNTYWQSPAVISSESSCGLTIKLDQYLMEQRKPVCQIRLDFLALSLAQPNSESVCNVDSFQVAGAINKIPIICGDANGQHMYLMLPRVSTSVQLVMTLGTSSSPRYWRIKISMLPCDSEFLAPEDCLQYFTTSTGSVMTFNWMDTTNRATRQLASQDYYICFRTELVNRQASGQVATMLCLSHCQVANGQAFSLSGRIEGRSQRIESTSCANDYIVFPGGFSFPMTEPVNQRDRFCGTIFSQMEEADTEQTICSTAKPFRLLYRTNGDETLTPSSDSAQVGNQGFCLSFEQKLT</sequence>
<gene>
    <name evidence="3" type="ORF">DGAL_LOCUS11273</name>
</gene>
<evidence type="ECO:0000259" key="2">
    <source>
        <dbReference type="Pfam" id="PF26080"/>
    </source>
</evidence>
<proteinExistence type="predicted"/>
<protein>
    <recommendedName>
        <fullName evidence="2">CUB domain-containing protein</fullName>
    </recommendedName>
</protein>
<dbReference type="AlphaFoldDB" id="A0A8J2RWL6"/>
<feature type="domain" description="CUB" evidence="2">
    <location>
        <begin position="309"/>
        <end position="478"/>
    </location>
</feature>
<feature type="chain" id="PRO_5035240386" description="CUB domain-containing protein" evidence="1">
    <location>
        <begin position="24"/>
        <end position="480"/>
    </location>
</feature>
<comment type="caution">
    <text evidence="3">The sequence shown here is derived from an EMBL/GenBank/DDBJ whole genome shotgun (WGS) entry which is preliminary data.</text>
</comment>
<reference evidence="3" key="1">
    <citation type="submission" date="2021-11" db="EMBL/GenBank/DDBJ databases">
        <authorList>
            <person name="Schell T."/>
        </authorList>
    </citation>
    <scope>NUCLEOTIDE SEQUENCE</scope>
    <source>
        <strain evidence="3">M5</strain>
    </source>
</reference>
<evidence type="ECO:0000256" key="1">
    <source>
        <dbReference type="SAM" id="SignalP"/>
    </source>
</evidence>
<name>A0A8J2RWL6_9CRUS</name>
<dbReference type="Pfam" id="PF26080">
    <property type="entry name" value="CUB_animal"/>
    <property type="match status" value="1"/>
</dbReference>
<dbReference type="OrthoDB" id="6337346at2759"/>
<dbReference type="PANTHER" id="PTHR33236">
    <property type="entry name" value="INTRAFLAGELLAR TRANSPORT PROTEIN 122 FAMILY PROTEIN-RELATED"/>
    <property type="match status" value="1"/>
</dbReference>
<dbReference type="Proteomes" id="UP000789390">
    <property type="component" value="Unassembled WGS sequence"/>
</dbReference>
<dbReference type="InterPro" id="IPR058698">
    <property type="entry name" value="CUB_metazoa"/>
</dbReference>
<evidence type="ECO:0000313" key="4">
    <source>
        <dbReference type="Proteomes" id="UP000789390"/>
    </source>
</evidence>
<dbReference type="PANTHER" id="PTHR33236:SF5">
    <property type="entry name" value="CUB DOMAIN-CONTAINING PROTEIN"/>
    <property type="match status" value="1"/>
</dbReference>
<dbReference type="EMBL" id="CAKKLH010000280">
    <property type="protein sequence ID" value="CAH0107934.1"/>
    <property type="molecule type" value="Genomic_DNA"/>
</dbReference>
<organism evidence="3 4">
    <name type="scientific">Daphnia galeata</name>
    <dbReference type="NCBI Taxonomy" id="27404"/>
    <lineage>
        <taxon>Eukaryota</taxon>
        <taxon>Metazoa</taxon>
        <taxon>Ecdysozoa</taxon>
        <taxon>Arthropoda</taxon>
        <taxon>Crustacea</taxon>
        <taxon>Branchiopoda</taxon>
        <taxon>Diplostraca</taxon>
        <taxon>Cladocera</taxon>
        <taxon>Anomopoda</taxon>
        <taxon>Daphniidae</taxon>
        <taxon>Daphnia</taxon>
    </lineage>
</organism>
<keyword evidence="4" id="KW-1185">Reference proteome</keyword>